<dbReference type="PANTHER" id="PTHR43390">
    <property type="entry name" value="SIGNAL PEPTIDASE I"/>
    <property type="match status" value="1"/>
</dbReference>
<keyword evidence="7" id="KW-0472">Membrane</keyword>
<evidence type="ECO:0000256" key="7">
    <source>
        <dbReference type="RuleBase" id="RU362042"/>
    </source>
</evidence>
<dbReference type="RefSeq" id="WP_010006858.1">
    <property type="nucleotide sequence ID" value="NZ_JAGYGP010000003.1"/>
</dbReference>
<keyword evidence="7" id="KW-1133">Transmembrane helix</keyword>
<evidence type="ECO:0000313" key="10">
    <source>
        <dbReference type="Proteomes" id="UP000295681"/>
    </source>
</evidence>
<gene>
    <name evidence="9" type="ORF">C5L23_001631</name>
</gene>
<dbReference type="GO" id="GO:0004252">
    <property type="term" value="F:serine-type endopeptidase activity"/>
    <property type="evidence" value="ECO:0007669"/>
    <property type="project" value="InterPro"/>
</dbReference>
<evidence type="ECO:0000256" key="4">
    <source>
        <dbReference type="ARBA" id="ARBA00013208"/>
    </source>
</evidence>
<feature type="active site" evidence="6">
    <location>
        <position position="34"/>
    </location>
</feature>
<dbReference type="Pfam" id="PF10502">
    <property type="entry name" value="Peptidase_S26"/>
    <property type="match status" value="1"/>
</dbReference>
<dbReference type="Gene3D" id="2.10.109.10">
    <property type="entry name" value="Umud Fragment, subunit A"/>
    <property type="match status" value="1"/>
</dbReference>
<dbReference type="GO" id="GO:0005886">
    <property type="term" value="C:plasma membrane"/>
    <property type="evidence" value="ECO:0007669"/>
    <property type="project" value="UniProtKB-SubCell"/>
</dbReference>
<feature type="domain" description="Peptidase S26" evidence="8">
    <location>
        <begin position="5"/>
        <end position="180"/>
    </location>
</feature>
<comment type="caution">
    <text evidence="9">The sequence shown here is derived from an EMBL/GenBank/DDBJ whole genome shotgun (WGS) entry which is preliminary data.</text>
</comment>
<evidence type="ECO:0000256" key="1">
    <source>
        <dbReference type="ARBA" id="ARBA00000677"/>
    </source>
</evidence>
<keyword evidence="10" id="KW-1185">Reference proteome</keyword>
<dbReference type="STRING" id="907931.GCA_000165675_01889"/>
<keyword evidence="7" id="KW-0645">Protease</keyword>
<proteinExistence type="inferred from homology"/>
<keyword evidence="7" id="KW-0812">Transmembrane</keyword>
<reference evidence="9 10" key="1">
    <citation type="journal article" date="2019" name="Appl. Microbiol. Biotechnol.">
        <title>Uncovering carbohydrate metabolism through a genotype-phenotype association study of 56 lactic acid bacteria genomes.</title>
        <authorList>
            <person name="Buron-Moles G."/>
            <person name="Chailyan A."/>
            <person name="Dolejs I."/>
            <person name="Forster J."/>
            <person name="Miks M.H."/>
        </authorList>
    </citation>
    <scope>NUCLEOTIDE SEQUENCE [LARGE SCALE GENOMIC DNA]</scope>
    <source>
        <strain evidence="9 10">ATCC 700006</strain>
    </source>
</reference>
<feature type="active site" evidence="6">
    <location>
        <position position="79"/>
    </location>
</feature>
<dbReference type="NCBIfam" id="TIGR02227">
    <property type="entry name" value="sigpep_I_bact"/>
    <property type="match status" value="1"/>
</dbReference>
<name>A0A4R5NC20_9LACO</name>
<dbReference type="PRINTS" id="PR00727">
    <property type="entry name" value="LEADERPTASE"/>
</dbReference>
<evidence type="ECO:0000313" key="9">
    <source>
        <dbReference type="EMBL" id="TDG70107.1"/>
    </source>
</evidence>
<evidence type="ECO:0000256" key="5">
    <source>
        <dbReference type="ARBA" id="ARBA00022801"/>
    </source>
</evidence>
<evidence type="ECO:0000259" key="8">
    <source>
        <dbReference type="Pfam" id="PF10502"/>
    </source>
</evidence>
<comment type="subcellular location">
    <subcellularLocation>
        <location evidence="2">Cell membrane</location>
        <topology evidence="2">Single-pass type II membrane protein</topology>
    </subcellularLocation>
    <subcellularLocation>
        <location evidence="7">Membrane</location>
        <topology evidence="7">Single-pass type II membrane protein</topology>
    </subcellularLocation>
</comment>
<dbReference type="InterPro" id="IPR019758">
    <property type="entry name" value="Pept_S26A_signal_pept_1_CS"/>
</dbReference>
<dbReference type="EMBL" id="PUFI01000002">
    <property type="protein sequence ID" value="TDG70107.1"/>
    <property type="molecule type" value="Genomic_DNA"/>
</dbReference>
<evidence type="ECO:0000256" key="6">
    <source>
        <dbReference type="PIRSR" id="PIRSR600223-1"/>
    </source>
</evidence>
<evidence type="ECO:0000256" key="2">
    <source>
        <dbReference type="ARBA" id="ARBA00004401"/>
    </source>
</evidence>
<dbReference type="GO" id="GO:0006465">
    <property type="term" value="P:signal peptide processing"/>
    <property type="evidence" value="ECO:0007669"/>
    <property type="project" value="InterPro"/>
</dbReference>
<dbReference type="GO" id="GO:0009003">
    <property type="term" value="F:signal peptidase activity"/>
    <property type="evidence" value="ECO:0007669"/>
    <property type="project" value="UniProtKB-EC"/>
</dbReference>
<dbReference type="InterPro" id="IPR000223">
    <property type="entry name" value="Pept_S26A_signal_pept_1"/>
</dbReference>
<dbReference type="PROSITE" id="PS00761">
    <property type="entry name" value="SPASE_I_3"/>
    <property type="match status" value="1"/>
</dbReference>
<dbReference type="SUPFAM" id="SSF51306">
    <property type="entry name" value="LexA/Signal peptidase"/>
    <property type="match status" value="1"/>
</dbReference>
<dbReference type="InterPro" id="IPR019533">
    <property type="entry name" value="Peptidase_S26"/>
</dbReference>
<dbReference type="AlphaFoldDB" id="A0A4R5NC20"/>
<dbReference type="InterPro" id="IPR036286">
    <property type="entry name" value="LexA/Signal_pep-like_sf"/>
</dbReference>
<dbReference type="PANTHER" id="PTHR43390:SF1">
    <property type="entry name" value="CHLOROPLAST PROCESSING PEPTIDASE"/>
    <property type="match status" value="1"/>
</dbReference>
<keyword evidence="5 7" id="KW-0378">Hydrolase</keyword>
<comment type="catalytic activity">
    <reaction evidence="1 7">
        <text>Cleavage of hydrophobic, N-terminal signal or leader sequences from secreted and periplasmic proteins.</text>
        <dbReference type="EC" id="3.4.21.89"/>
    </reaction>
</comment>
<sequence length="200" mass="22904">MKFIKNWVIPIAIGLLIAYIIQFWFVTVRVKGPSMEPNLVNNQFVIESRKANIKRGDVIVFDARHEDPNNKSDHKDYVKRVIGVSGDRVEHKGSNLYVNGKLVDQDYIGLTERSSGTWGDWSLTTLSKSNTWQAKDRNQSVVPKNSYFVLGDHRSVSNDSRTFGFVEKKHVNGKVIVPFWNTDKTAKGNVNEQSKRFFDK</sequence>
<organism evidence="9 10">
    <name type="scientific">Leuconostoc fallax</name>
    <dbReference type="NCBI Taxonomy" id="1251"/>
    <lineage>
        <taxon>Bacteria</taxon>
        <taxon>Bacillati</taxon>
        <taxon>Bacillota</taxon>
        <taxon>Bacilli</taxon>
        <taxon>Lactobacillales</taxon>
        <taxon>Lactobacillaceae</taxon>
        <taxon>Leuconostoc</taxon>
    </lineage>
</organism>
<dbReference type="Proteomes" id="UP000295681">
    <property type="component" value="Unassembled WGS sequence"/>
</dbReference>
<evidence type="ECO:0000256" key="3">
    <source>
        <dbReference type="ARBA" id="ARBA00009370"/>
    </source>
</evidence>
<protein>
    <recommendedName>
        <fullName evidence="4 7">Signal peptidase I</fullName>
        <ecNumber evidence="4 7">3.4.21.89</ecNumber>
    </recommendedName>
</protein>
<comment type="similarity">
    <text evidence="3 7">Belongs to the peptidase S26 family.</text>
</comment>
<dbReference type="CDD" id="cd06530">
    <property type="entry name" value="S26_SPase_I"/>
    <property type="match status" value="1"/>
</dbReference>
<dbReference type="EC" id="3.4.21.89" evidence="4 7"/>
<feature type="transmembrane region" description="Helical" evidence="7">
    <location>
        <begin position="7"/>
        <end position="25"/>
    </location>
</feature>
<accession>A0A4R5NC20</accession>